<name>A0A016QV75_9DEIO</name>
<dbReference type="AlphaFoldDB" id="A0A016QV75"/>
<evidence type="ECO:0000313" key="1">
    <source>
        <dbReference type="EMBL" id="EYB69782.1"/>
    </source>
</evidence>
<sequence>MGQSLSLAVHPHPRGEHVQQRVLAVYKAGSSPPTWGTRLPLTRPDESRRFIPTHVGNTPILAAPR</sequence>
<dbReference type="Proteomes" id="UP000020492">
    <property type="component" value="Unassembled WGS sequence"/>
</dbReference>
<keyword evidence="2" id="KW-1185">Reference proteome</keyword>
<comment type="caution">
    <text evidence="1">The sequence shown here is derived from an EMBL/GenBank/DDBJ whole genome shotgun (WGS) entry which is preliminary data.</text>
</comment>
<dbReference type="EMBL" id="JHAC01000002">
    <property type="protein sequence ID" value="EYB69782.1"/>
    <property type="molecule type" value="Genomic_DNA"/>
</dbReference>
<organism evidence="1 2">
    <name type="scientific">Deinococcus phoenicis</name>
    <dbReference type="NCBI Taxonomy" id="1476583"/>
    <lineage>
        <taxon>Bacteria</taxon>
        <taxon>Thermotogati</taxon>
        <taxon>Deinococcota</taxon>
        <taxon>Deinococci</taxon>
        <taxon>Deinococcales</taxon>
        <taxon>Deinococcaceae</taxon>
        <taxon>Deinococcus</taxon>
    </lineage>
</organism>
<gene>
    <name evidence="1" type="ORF">DEIPH_ctg002orf0128</name>
</gene>
<reference evidence="1 2" key="1">
    <citation type="submission" date="2014-03" db="EMBL/GenBank/DDBJ databases">
        <title>Draft genome sequence of Deinococcus phoenicis 1P10ME.</title>
        <authorList>
            <person name="Stepanov V.G."/>
            <person name="Vaishampayan P."/>
            <person name="Venkateswaran K."/>
            <person name="Fox G.E."/>
        </authorList>
    </citation>
    <scope>NUCLEOTIDE SEQUENCE [LARGE SCALE GENOMIC DNA]</scope>
    <source>
        <strain evidence="1 2">1P10ME</strain>
    </source>
</reference>
<evidence type="ECO:0000313" key="2">
    <source>
        <dbReference type="Proteomes" id="UP000020492"/>
    </source>
</evidence>
<dbReference type="AntiFam" id="ANF00057">
    <property type="entry name" value="Translation of E. coli type CRISPR repeat"/>
</dbReference>
<protein>
    <submittedName>
        <fullName evidence="1">Uncharacterized protein</fullName>
    </submittedName>
</protein>
<proteinExistence type="predicted"/>
<accession>A0A016QV75</accession>
<dbReference type="AntiFam" id="ANF00006">
    <property type="entry name" value="Translation of CRISPR region"/>
</dbReference>